<evidence type="ECO:0000256" key="9">
    <source>
        <dbReference type="HAMAP-Rule" id="MF_00332"/>
    </source>
</evidence>
<feature type="coiled-coil region" evidence="11">
    <location>
        <begin position="247"/>
        <end position="274"/>
    </location>
</feature>
<dbReference type="NCBIfam" id="NF001413">
    <property type="entry name" value="PRK00290.1"/>
    <property type="match status" value="1"/>
</dbReference>
<dbReference type="InterPro" id="IPR013126">
    <property type="entry name" value="Hsp_70_fam"/>
</dbReference>
<dbReference type="FunFam" id="3.90.640.10:FF:000003">
    <property type="entry name" value="Molecular chaperone DnaK"/>
    <property type="match status" value="1"/>
</dbReference>
<dbReference type="InterPro" id="IPR018181">
    <property type="entry name" value="Heat_shock_70_CS"/>
</dbReference>
<evidence type="ECO:0000256" key="12">
    <source>
        <dbReference type="SAM" id="MobiDB-lite"/>
    </source>
</evidence>
<feature type="region of interest" description="Disordered" evidence="12">
    <location>
        <begin position="603"/>
        <end position="636"/>
    </location>
</feature>
<dbReference type="NCBIfam" id="NF003520">
    <property type="entry name" value="PRK05183.1"/>
    <property type="match status" value="1"/>
</dbReference>
<dbReference type="Gene3D" id="1.20.1270.10">
    <property type="match status" value="1"/>
</dbReference>
<dbReference type="FunFam" id="1.20.1270.10:FF:000001">
    <property type="entry name" value="Molecular chaperone DnaK"/>
    <property type="match status" value="1"/>
</dbReference>
<dbReference type="Pfam" id="PF00012">
    <property type="entry name" value="HSP70"/>
    <property type="match status" value="1"/>
</dbReference>
<keyword evidence="4 9" id="KW-0597">Phosphoprotein</keyword>
<dbReference type="InterPro" id="IPR043129">
    <property type="entry name" value="ATPase_NBD"/>
</dbReference>
<evidence type="ECO:0000256" key="5">
    <source>
        <dbReference type="ARBA" id="ARBA00022741"/>
    </source>
</evidence>
<protein>
    <recommendedName>
        <fullName evidence="3 9">Chaperone protein DnaK</fullName>
    </recommendedName>
    <alternativeName>
        <fullName evidence="9">HSP70</fullName>
    </alternativeName>
    <alternativeName>
        <fullName evidence="9">Heat shock 70 kDa protein</fullName>
    </alternativeName>
    <alternativeName>
        <fullName evidence="9">Heat shock protein 70</fullName>
    </alternativeName>
</protein>
<comment type="caution">
    <text evidence="13">The sequence shown here is derived from an EMBL/GenBank/DDBJ whole genome shotgun (WGS) entry which is preliminary data.</text>
</comment>
<keyword evidence="5 9" id="KW-0547">Nucleotide-binding</keyword>
<feature type="modified residue" description="Phosphothreonine; by autocatalysis" evidence="9">
    <location>
        <position position="198"/>
    </location>
</feature>
<dbReference type="FunFam" id="3.30.420.40:FF:000004">
    <property type="entry name" value="Molecular chaperone DnaK"/>
    <property type="match status" value="1"/>
</dbReference>
<dbReference type="FunFam" id="3.30.420.40:FF:000020">
    <property type="entry name" value="Chaperone protein HscA homolog"/>
    <property type="match status" value="1"/>
</dbReference>
<keyword evidence="14" id="KW-1185">Reference proteome</keyword>
<dbReference type="PROSITE" id="PS01036">
    <property type="entry name" value="HSP70_3"/>
    <property type="match status" value="1"/>
</dbReference>
<evidence type="ECO:0000256" key="8">
    <source>
        <dbReference type="ARBA" id="ARBA00023186"/>
    </source>
</evidence>
<dbReference type="PANTHER" id="PTHR19375">
    <property type="entry name" value="HEAT SHOCK PROTEIN 70KDA"/>
    <property type="match status" value="1"/>
</dbReference>
<dbReference type="Gene3D" id="2.60.34.10">
    <property type="entry name" value="Substrate Binding Domain Of DNAk, Chain A, domain 1"/>
    <property type="match status" value="1"/>
</dbReference>
<dbReference type="GO" id="GO:0005524">
    <property type="term" value="F:ATP binding"/>
    <property type="evidence" value="ECO:0007669"/>
    <property type="project" value="UniProtKB-UniRule"/>
</dbReference>
<accession>A0A7X1FQT2</accession>
<keyword evidence="7 9" id="KW-0346">Stress response</keyword>
<dbReference type="EMBL" id="JACLAW010000003">
    <property type="protein sequence ID" value="MBC2664702.1"/>
    <property type="molecule type" value="Genomic_DNA"/>
</dbReference>
<dbReference type="InterPro" id="IPR029047">
    <property type="entry name" value="HSP70_peptide-bd_sf"/>
</dbReference>
<sequence length="636" mass="68352">MGKVIGIDLGTTNSCVAVMDGGKPKVIENSEGARTTPSIVAFTKDGERLIGQPAKRQAVTNGDNTIFAVKRLIGRRYDDPVTQKDTELVPYHIVKGKNGDAWVQAGGQDYSPSQISAFTLQKMKETAESYLGETVTQAVITVPAYFNDAQRQATKDAGQIAGLEVLRIINEPTAAALAYGLEKNDGKTIAVYDLGGGTFDVSILEIGDGVFEVKSTNGDTFLGGEDFDSKLVEYLADQFKKKEGLDLKTDKLALQRLKEAAEKAKIELSSAQTTEINLPFITARMEGGATTPLHLVETITRADLEKMVAELIKRTMEPCRKALADAGLKASEIDDVVLVGGMTRMPKVREAVKEFFGKDPHTGVNPDEVVAMGAAIQAGVLQGDVKDVLLLDVTPLSLGIETLGGIMTKMIDRNTTIPTKKSQIYSTAEDNQQAVTIRVFQGEREMAQDNKLLGQFDLLGIPPARRGVPQIEVTFDIDANGIVNVSAKDKGTGKEQQIRIQASGGLSDADIDQMVRDAEKFAAEDKSRREAAEARNNADSLVHATERQLEENGDKVDPALKAEIEEAIAEAKVAIESGDAAAMTAKTQALTEKAMKMGQAIYEKEQAAQASPGAEAPKGDDDVVDAEFSEVDDKNS</sequence>
<keyword evidence="8 9" id="KW-0143">Chaperone</keyword>
<organism evidence="13 14">
    <name type="scientific">Novosphingobium flavum</name>
    <dbReference type="NCBI Taxonomy" id="1778672"/>
    <lineage>
        <taxon>Bacteria</taxon>
        <taxon>Pseudomonadati</taxon>
        <taxon>Pseudomonadota</taxon>
        <taxon>Alphaproteobacteria</taxon>
        <taxon>Sphingomonadales</taxon>
        <taxon>Sphingomonadaceae</taxon>
        <taxon>Novosphingobium</taxon>
    </lineage>
</organism>
<keyword evidence="6 9" id="KW-0067">ATP-binding</keyword>
<dbReference type="Gene3D" id="3.90.640.10">
    <property type="entry name" value="Actin, Chain A, domain 4"/>
    <property type="match status" value="1"/>
</dbReference>
<comment type="function">
    <text evidence="1 9">Acts as a chaperone.</text>
</comment>
<dbReference type="PROSITE" id="PS00297">
    <property type="entry name" value="HSP70_1"/>
    <property type="match status" value="1"/>
</dbReference>
<dbReference type="RefSeq" id="WP_185662976.1">
    <property type="nucleotide sequence ID" value="NZ_JACLAW010000003.1"/>
</dbReference>
<evidence type="ECO:0000313" key="14">
    <source>
        <dbReference type="Proteomes" id="UP000566813"/>
    </source>
</evidence>
<evidence type="ECO:0000256" key="10">
    <source>
        <dbReference type="RuleBase" id="RU003322"/>
    </source>
</evidence>
<dbReference type="SUPFAM" id="SSF53067">
    <property type="entry name" value="Actin-like ATPase domain"/>
    <property type="match status" value="2"/>
</dbReference>
<dbReference type="HAMAP" id="MF_00332">
    <property type="entry name" value="DnaK"/>
    <property type="match status" value="1"/>
</dbReference>
<dbReference type="FunFam" id="2.60.34.10:FF:000014">
    <property type="entry name" value="Chaperone protein DnaK HSP70"/>
    <property type="match status" value="1"/>
</dbReference>
<dbReference type="InterPro" id="IPR029048">
    <property type="entry name" value="HSP70_C_sf"/>
</dbReference>
<evidence type="ECO:0000256" key="2">
    <source>
        <dbReference type="ARBA" id="ARBA00007381"/>
    </source>
</evidence>
<evidence type="ECO:0000256" key="4">
    <source>
        <dbReference type="ARBA" id="ARBA00022553"/>
    </source>
</evidence>
<dbReference type="SUPFAM" id="SSF100920">
    <property type="entry name" value="Heat shock protein 70kD (HSP70), peptide-binding domain"/>
    <property type="match status" value="1"/>
</dbReference>
<comment type="similarity">
    <text evidence="2 9 10">Belongs to the heat shock protein 70 family.</text>
</comment>
<reference evidence="13 14" key="1">
    <citation type="submission" date="2020-08" db="EMBL/GenBank/DDBJ databases">
        <title>The genome sequence of type strain Novosphingobium flavum NBRC 111647.</title>
        <authorList>
            <person name="Liu Y."/>
        </authorList>
    </citation>
    <scope>NUCLEOTIDE SEQUENCE [LARGE SCALE GENOMIC DNA]</scope>
    <source>
        <strain evidence="13 14">NBRC 111647</strain>
    </source>
</reference>
<dbReference type="NCBIfam" id="TIGR02350">
    <property type="entry name" value="prok_dnaK"/>
    <property type="match status" value="1"/>
</dbReference>
<evidence type="ECO:0000313" key="13">
    <source>
        <dbReference type="EMBL" id="MBC2664702.1"/>
    </source>
</evidence>
<comment type="induction">
    <text evidence="9">By stress conditions e.g. heat shock.</text>
</comment>
<evidence type="ECO:0000256" key="11">
    <source>
        <dbReference type="SAM" id="Coils"/>
    </source>
</evidence>
<evidence type="ECO:0000256" key="7">
    <source>
        <dbReference type="ARBA" id="ARBA00023016"/>
    </source>
</evidence>
<gene>
    <name evidence="9 13" type="primary">dnaK</name>
    <name evidence="13" type="ORF">H7F51_04120</name>
</gene>
<name>A0A7X1FQT2_9SPHN</name>
<dbReference type="InterPro" id="IPR012725">
    <property type="entry name" value="Chaperone_DnaK"/>
</dbReference>
<dbReference type="GO" id="GO:0051082">
    <property type="term" value="F:unfolded protein binding"/>
    <property type="evidence" value="ECO:0007669"/>
    <property type="project" value="InterPro"/>
</dbReference>
<keyword evidence="11" id="KW-0175">Coiled coil</keyword>
<dbReference type="AlphaFoldDB" id="A0A7X1FQT2"/>
<dbReference type="Gene3D" id="3.30.420.40">
    <property type="match status" value="2"/>
</dbReference>
<evidence type="ECO:0000256" key="3">
    <source>
        <dbReference type="ARBA" id="ARBA00014415"/>
    </source>
</evidence>
<dbReference type="GO" id="GO:0005737">
    <property type="term" value="C:cytoplasm"/>
    <property type="evidence" value="ECO:0007669"/>
    <property type="project" value="UniProtKB-ARBA"/>
</dbReference>
<proteinExistence type="evidence at transcript level"/>
<evidence type="ECO:0000256" key="6">
    <source>
        <dbReference type="ARBA" id="ARBA00022840"/>
    </source>
</evidence>
<dbReference type="PROSITE" id="PS00329">
    <property type="entry name" value="HSP70_2"/>
    <property type="match status" value="1"/>
</dbReference>
<dbReference type="CDD" id="cd10234">
    <property type="entry name" value="ASKHA_NBD_HSP70_DnaK-like"/>
    <property type="match status" value="1"/>
</dbReference>
<dbReference type="PRINTS" id="PR00301">
    <property type="entry name" value="HEATSHOCK70"/>
</dbReference>
<dbReference type="Proteomes" id="UP000566813">
    <property type="component" value="Unassembled WGS sequence"/>
</dbReference>
<dbReference type="GO" id="GO:0140662">
    <property type="term" value="F:ATP-dependent protein folding chaperone"/>
    <property type="evidence" value="ECO:0007669"/>
    <property type="project" value="InterPro"/>
</dbReference>
<evidence type="ECO:0000256" key="1">
    <source>
        <dbReference type="ARBA" id="ARBA00002290"/>
    </source>
</evidence>